<evidence type="ECO:0000313" key="3">
    <source>
        <dbReference type="Proteomes" id="UP000193963"/>
    </source>
</evidence>
<dbReference type="AlphaFoldDB" id="A0A1X6ZDA8"/>
<sequence length="67" mass="7774">MLTQLFFGGFVSGMTRPTPRLGPDHSPRSPLATQQDYRRLHDLPDYLLEDIGLTRHDLPPRRWFGLI</sequence>
<name>A0A1X6ZDA8_9RHOB</name>
<evidence type="ECO:0000256" key="1">
    <source>
        <dbReference type="SAM" id="MobiDB-lite"/>
    </source>
</evidence>
<reference evidence="2 3" key="1">
    <citation type="submission" date="2017-03" db="EMBL/GenBank/DDBJ databases">
        <authorList>
            <person name="Afonso C.L."/>
            <person name="Miller P.J."/>
            <person name="Scott M.A."/>
            <person name="Spackman E."/>
            <person name="Goraichik I."/>
            <person name="Dimitrov K.M."/>
            <person name="Suarez D.L."/>
            <person name="Swayne D.E."/>
        </authorList>
    </citation>
    <scope>NUCLEOTIDE SEQUENCE [LARGE SCALE GENOMIC DNA]</scope>
    <source>
        <strain evidence="2 3">CECT 7751</strain>
    </source>
</reference>
<dbReference type="Proteomes" id="UP000193963">
    <property type="component" value="Unassembled WGS sequence"/>
</dbReference>
<proteinExistence type="predicted"/>
<evidence type="ECO:0008006" key="4">
    <source>
        <dbReference type="Google" id="ProtNLM"/>
    </source>
</evidence>
<evidence type="ECO:0000313" key="2">
    <source>
        <dbReference type="EMBL" id="SLN47719.1"/>
    </source>
</evidence>
<feature type="region of interest" description="Disordered" evidence="1">
    <location>
        <begin position="1"/>
        <end position="32"/>
    </location>
</feature>
<dbReference type="EMBL" id="FWFN01000004">
    <property type="protein sequence ID" value="SLN47719.1"/>
    <property type="molecule type" value="Genomic_DNA"/>
</dbReference>
<accession>A0A1X6ZDA8</accession>
<dbReference type="RefSeq" id="WP_085888312.1">
    <property type="nucleotide sequence ID" value="NZ_FWFN01000004.1"/>
</dbReference>
<keyword evidence="3" id="KW-1185">Reference proteome</keyword>
<dbReference type="OrthoDB" id="8085126at2"/>
<gene>
    <name evidence="2" type="ORF">PSM7751_02261</name>
</gene>
<organism evidence="2 3">
    <name type="scientific">Pseudooceanicola marinus</name>
    <dbReference type="NCBI Taxonomy" id="396013"/>
    <lineage>
        <taxon>Bacteria</taxon>
        <taxon>Pseudomonadati</taxon>
        <taxon>Pseudomonadota</taxon>
        <taxon>Alphaproteobacteria</taxon>
        <taxon>Rhodobacterales</taxon>
        <taxon>Paracoccaceae</taxon>
        <taxon>Pseudooceanicola</taxon>
    </lineage>
</organism>
<protein>
    <recommendedName>
        <fullName evidence="4">DUF1127 domain-containing protein</fullName>
    </recommendedName>
</protein>